<evidence type="ECO:0000259" key="5">
    <source>
        <dbReference type="Pfam" id="PF01420"/>
    </source>
</evidence>
<name>A0ABW1ECW8_9BACT</name>
<dbReference type="SUPFAM" id="SSF116734">
    <property type="entry name" value="DNA methylase specificity domain"/>
    <property type="match status" value="2"/>
</dbReference>
<dbReference type="EMBL" id="JBHSPH010000002">
    <property type="protein sequence ID" value="MFC5861855.1"/>
    <property type="molecule type" value="Genomic_DNA"/>
</dbReference>
<dbReference type="InterPro" id="IPR052021">
    <property type="entry name" value="Type-I_RS_S_subunit"/>
</dbReference>
<dbReference type="RefSeq" id="WP_263337573.1">
    <property type="nucleotide sequence ID" value="NZ_JAGSYH010000004.1"/>
</dbReference>
<organism evidence="6 7">
    <name type="scientific">Acidicapsa dinghuensis</name>
    <dbReference type="NCBI Taxonomy" id="2218256"/>
    <lineage>
        <taxon>Bacteria</taxon>
        <taxon>Pseudomonadati</taxon>
        <taxon>Acidobacteriota</taxon>
        <taxon>Terriglobia</taxon>
        <taxon>Terriglobales</taxon>
        <taxon>Acidobacteriaceae</taxon>
        <taxon>Acidicapsa</taxon>
    </lineage>
</organism>
<evidence type="ECO:0000256" key="2">
    <source>
        <dbReference type="ARBA" id="ARBA00022747"/>
    </source>
</evidence>
<dbReference type="PANTHER" id="PTHR30408">
    <property type="entry name" value="TYPE-1 RESTRICTION ENZYME ECOKI SPECIFICITY PROTEIN"/>
    <property type="match status" value="1"/>
</dbReference>
<evidence type="ECO:0000256" key="4">
    <source>
        <dbReference type="SAM" id="Coils"/>
    </source>
</evidence>
<dbReference type="GO" id="GO:0004519">
    <property type="term" value="F:endonuclease activity"/>
    <property type="evidence" value="ECO:0007669"/>
    <property type="project" value="UniProtKB-KW"/>
</dbReference>
<dbReference type="CDD" id="cd17253">
    <property type="entry name" value="RMtype1_S_Eco933I-TRD2-CR2_like"/>
    <property type="match status" value="1"/>
</dbReference>
<dbReference type="GO" id="GO:0016787">
    <property type="term" value="F:hydrolase activity"/>
    <property type="evidence" value="ECO:0007669"/>
    <property type="project" value="UniProtKB-KW"/>
</dbReference>
<accession>A0ABW1ECW8</accession>
<sequence>MSKVVRLADHTLKIGSGQTPRGGESSYAKTGVPLIRSQNVLMGSFSNDGLAYISAAVDESMSGSRVAPGDVLLNITGASIGRVCVVPEEICPANVNQHVCIIRCDATLNPEYVATLLASPRFQSFIWGRQVGGTRQALTKQMIEEFEIPWLPLSSQMSIVGRLRTKVAEIDVAREAAKVQLQEANTLRNRLLVQSLSQLNAPLKRLQDVAEIQLGKMLSPKAKTGSSPYPYLRNQNVQWHRFDLNDMATMDFSEQEREKFALQLGDLLVCEGGEPGRCAIWREERQDCYYQKALHRVRPMTGAVDSEFLALWLHFLALTNAFEDQNAKTTIAHLPLVRLEQLPVPDIDISKQIRIAGELKEVLSNAKALVEASERQVKELQKLPSLILALEFER</sequence>
<keyword evidence="4" id="KW-0175">Coiled coil</keyword>
<reference evidence="7" key="1">
    <citation type="journal article" date="2019" name="Int. J. Syst. Evol. Microbiol.">
        <title>The Global Catalogue of Microorganisms (GCM) 10K type strain sequencing project: providing services to taxonomists for standard genome sequencing and annotation.</title>
        <authorList>
            <consortium name="The Broad Institute Genomics Platform"/>
            <consortium name="The Broad Institute Genome Sequencing Center for Infectious Disease"/>
            <person name="Wu L."/>
            <person name="Ma J."/>
        </authorList>
    </citation>
    <scope>NUCLEOTIDE SEQUENCE [LARGE SCALE GENOMIC DNA]</scope>
    <source>
        <strain evidence="7">JCM 4087</strain>
    </source>
</reference>
<evidence type="ECO:0000256" key="3">
    <source>
        <dbReference type="ARBA" id="ARBA00023125"/>
    </source>
</evidence>
<evidence type="ECO:0000256" key="1">
    <source>
        <dbReference type="ARBA" id="ARBA00010923"/>
    </source>
</evidence>
<dbReference type="Proteomes" id="UP001596091">
    <property type="component" value="Unassembled WGS sequence"/>
</dbReference>
<dbReference type="InterPro" id="IPR000055">
    <property type="entry name" value="Restrct_endonuc_typeI_TRD"/>
</dbReference>
<dbReference type="Gene3D" id="3.90.220.20">
    <property type="entry name" value="DNA methylase specificity domains"/>
    <property type="match status" value="2"/>
</dbReference>
<gene>
    <name evidence="6" type="ORF">ACFPT7_06090</name>
</gene>
<protein>
    <submittedName>
        <fullName evidence="6">Restriction endonuclease subunit S</fullName>
        <ecNumber evidence="6">3.1.21.-</ecNumber>
    </submittedName>
</protein>
<comment type="similarity">
    <text evidence="1">Belongs to the type-I restriction system S methylase family.</text>
</comment>
<evidence type="ECO:0000313" key="6">
    <source>
        <dbReference type="EMBL" id="MFC5861855.1"/>
    </source>
</evidence>
<dbReference type="EC" id="3.1.21.-" evidence="6"/>
<proteinExistence type="inferred from homology"/>
<keyword evidence="6" id="KW-0540">Nuclease</keyword>
<dbReference type="InterPro" id="IPR044946">
    <property type="entry name" value="Restrct_endonuc_typeI_TRD_sf"/>
</dbReference>
<feature type="domain" description="Type I restriction modification DNA specificity" evidence="5">
    <location>
        <begin position="204"/>
        <end position="369"/>
    </location>
</feature>
<comment type="caution">
    <text evidence="6">The sequence shown here is derived from an EMBL/GenBank/DDBJ whole genome shotgun (WGS) entry which is preliminary data.</text>
</comment>
<dbReference type="CDD" id="cd17256">
    <property type="entry name" value="RMtype1_S_EcoJA65PI-TRD1-CR1_like"/>
    <property type="match status" value="1"/>
</dbReference>
<keyword evidence="6" id="KW-0255">Endonuclease</keyword>
<feature type="coiled-coil region" evidence="4">
    <location>
        <begin position="356"/>
        <end position="383"/>
    </location>
</feature>
<keyword evidence="6" id="KW-0378">Hydrolase</keyword>
<keyword evidence="2" id="KW-0680">Restriction system</keyword>
<keyword evidence="7" id="KW-1185">Reference proteome</keyword>
<evidence type="ECO:0000313" key="7">
    <source>
        <dbReference type="Proteomes" id="UP001596091"/>
    </source>
</evidence>
<dbReference type="Pfam" id="PF01420">
    <property type="entry name" value="Methylase_S"/>
    <property type="match status" value="2"/>
</dbReference>
<feature type="domain" description="Type I restriction modification DNA specificity" evidence="5">
    <location>
        <begin position="68"/>
        <end position="168"/>
    </location>
</feature>
<dbReference type="PANTHER" id="PTHR30408:SF12">
    <property type="entry name" value="TYPE I RESTRICTION ENZYME MJAVIII SPECIFICITY SUBUNIT"/>
    <property type="match status" value="1"/>
</dbReference>
<keyword evidence="3" id="KW-0238">DNA-binding</keyword>